<dbReference type="GO" id="GO:0022857">
    <property type="term" value="F:transmembrane transporter activity"/>
    <property type="evidence" value="ECO:0007669"/>
    <property type="project" value="InterPro"/>
</dbReference>
<keyword evidence="4" id="KW-1003">Cell membrane</keyword>
<dbReference type="PANTHER" id="PTHR30614:SF0">
    <property type="entry name" value="L-CYSTINE TRANSPORT SYSTEM PERMEASE PROTEIN TCYL"/>
    <property type="match status" value="1"/>
</dbReference>
<dbReference type="GO" id="GO:0043190">
    <property type="term" value="C:ATP-binding cassette (ABC) transporter complex"/>
    <property type="evidence" value="ECO:0007669"/>
    <property type="project" value="InterPro"/>
</dbReference>
<dbReference type="Pfam" id="PF00528">
    <property type="entry name" value="BPD_transp_1"/>
    <property type="match status" value="1"/>
</dbReference>
<comment type="similarity">
    <text evidence="2">Belongs to the binding-protein-dependent transport system permease family. HisMQ subfamily.</text>
</comment>
<keyword evidence="6" id="KW-0029">Amino-acid transport</keyword>
<protein>
    <submittedName>
        <fullName evidence="11">L-cystine transport system permease protein TcyB</fullName>
    </submittedName>
</protein>
<keyword evidence="12" id="KW-1185">Reference proteome</keyword>
<evidence type="ECO:0000256" key="4">
    <source>
        <dbReference type="ARBA" id="ARBA00022475"/>
    </source>
</evidence>
<evidence type="ECO:0000313" key="11">
    <source>
        <dbReference type="EMBL" id="CTQ71598.1"/>
    </source>
</evidence>
<dbReference type="CDD" id="cd06261">
    <property type="entry name" value="TM_PBP2"/>
    <property type="match status" value="1"/>
</dbReference>
<feature type="transmembrane region" description="Helical" evidence="9">
    <location>
        <begin position="189"/>
        <end position="207"/>
    </location>
</feature>
<evidence type="ECO:0000256" key="5">
    <source>
        <dbReference type="ARBA" id="ARBA00022692"/>
    </source>
</evidence>
<reference evidence="12" key="1">
    <citation type="submission" date="2015-07" db="EMBL/GenBank/DDBJ databases">
        <authorList>
            <person name="Rodrigo-Torres Lidia"/>
            <person name="Arahal R.David."/>
        </authorList>
    </citation>
    <scope>NUCLEOTIDE SEQUENCE [LARGE SCALE GENOMIC DNA]</scope>
    <source>
        <strain evidence="12">CECT 5096</strain>
    </source>
</reference>
<keyword evidence="5 9" id="KW-0812">Transmembrane</keyword>
<dbReference type="EMBL" id="CXWC01000010">
    <property type="protein sequence ID" value="CTQ71598.1"/>
    <property type="molecule type" value="Genomic_DNA"/>
</dbReference>
<feature type="transmembrane region" description="Helical" evidence="9">
    <location>
        <begin position="23"/>
        <end position="43"/>
    </location>
</feature>
<evidence type="ECO:0000256" key="2">
    <source>
        <dbReference type="ARBA" id="ARBA00010072"/>
    </source>
</evidence>
<evidence type="ECO:0000256" key="7">
    <source>
        <dbReference type="ARBA" id="ARBA00022989"/>
    </source>
</evidence>
<dbReference type="GeneID" id="97670341"/>
<dbReference type="Proteomes" id="UP000049983">
    <property type="component" value="Unassembled WGS sequence"/>
</dbReference>
<keyword evidence="8 9" id="KW-0472">Membrane</keyword>
<accession>A0A0M6Z590</accession>
<evidence type="ECO:0000256" key="3">
    <source>
        <dbReference type="ARBA" id="ARBA00022448"/>
    </source>
</evidence>
<name>A0A0M6Z590_9HYPH</name>
<dbReference type="STRING" id="311410.LA5095_01721"/>
<evidence type="ECO:0000256" key="9">
    <source>
        <dbReference type="RuleBase" id="RU363032"/>
    </source>
</evidence>
<dbReference type="InterPro" id="IPR043429">
    <property type="entry name" value="ArtM/GltK/GlnP/TcyL/YhdX-like"/>
</dbReference>
<feature type="domain" description="ABC transmembrane type-1" evidence="10">
    <location>
        <begin position="19"/>
        <end position="207"/>
    </location>
</feature>
<sequence>MEWRWEFAWEILPRMLWATGNTLLAAGVGYTIAVVLGLLLMLGQRTPYRLINMPVRELVEFVRSTPLLVQLFFVFFVAPQFGIKLSAWTAGMLTIGLHFGTYLSEVYRGALEGVPKSQWEACRALNFTTGYTYRRVILPQAFPIALPGMGNYLVGIFKDTPLLATIGVAELMHTANALGAETYRYLEPYTMVGFIFLIISLPTALGLRRLEAAVARAQGNTRH</sequence>
<dbReference type="NCBIfam" id="TIGR03003">
    <property type="entry name" value="ectoine_ehuD"/>
    <property type="match status" value="1"/>
</dbReference>
<dbReference type="InterPro" id="IPR000515">
    <property type="entry name" value="MetI-like"/>
</dbReference>
<dbReference type="NCBIfam" id="TIGR01726">
    <property type="entry name" value="HEQRo_perm_3TM"/>
    <property type="match status" value="1"/>
</dbReference>
<evidence type="ECO:0000313" key="12">
    <source>
        <dbReference type="Proteomes" id="UP000049983"/>
    </source>
</evidence>
<dbReference type="RefSeq" id="WP_208992594.1">
    <property type="nucleotide sequence ID" value="NZ_CANKXR010000008.1"/>
</dbReference>
<dbReference type="PROSITE" id="PS50928">
    <property type="entry name" value="ABC_TM1"/>
    <property type="match status" value="1"/>
</dbReference>
<evidence type="ECO:0000256" key="8">
    <source>
        <dbReference type="ARBA" id="ARBA00023136"/>
    </source>
</evidence>
<organism evidence="11 12">
    <name type="scientific">Roseibium album</name>
    <dbReference type="NCBI Taxonomy" id="311410"/>
    <lineage>
        <taxon>Bacteria</taxon>
        <taxon>Pseudomonadati</taxon>
        <taxon>Pseudomonadota</taxon>
        <taxon>Alphaproteobacteria</taxon>
        <taxon>Hyphomicrobiales</taxon>
        <taxon>Stappiaceae</taxon>
        <taxon>Roseibium</taxon>
    </lineage>
</organism>
<evidence type="ECO:0000259" key="10">
    <source>
        <dbReference type="PROSITE" id="PS50928"/>
    </source>
</evidence>
<evidence type="ECO:0000256" key="6">
    <source>
        <dbReference type="ARBA" id="ARBA00022970"/>
    </source>
</evidence>
<gene>
    <name evidence="11" type="primary">tcyB_3</name>
    <name evidence="11" type="ORF">LA5096_02975</name>
</gene>
<comment type="subcellular location">
    <subcellularLocation>
        <location evidence="1">Cell inner membrane</location>
        <topology evidence="1">Multi-pass membrane protein</topology>
    </subcellularLocation>
    <subcellularLocation>
        <location evidence="9">Cell membrane</location>
        <topology evidence="9">Multi-pass membrane protein</topology>
    </subcellularLocation>
</comment>
<evidence type="ECO:0000256" key="1">
    <source>
        <dbReference type="ARBA" id="ARBA00004429"/>
    </source>
</evidence>
<dbReference type="AlphaFoldDB" id="A0A0M6Z590"/>
<proteinExistence type="inferred from homology"/>
<dbReference type="Gene3D" id="1.10.3720.10">
    <property type="entry name" value="MetI-like"/>
    <property type="match status" value="1"/>
</dbReference>
<feature type="transmembrane region" description="Helical" evidence="9">
    <location>
        <begin position="64"/>
        <end position="83"/>
    </location>
</feature>
<dbReference type="GO" id="GO:0006865">
    <property type="term" value="P:amino acid transport"/>
    <property type="evidence" value="ECO:0007669"/>
    <property type="project" value="UniProtKB-KW"/>
</dbReference>
<dbReference type="InterPro" id="IPR035906">
    <property type="entry name" value="MetI-like_sf"/>
</dbReference>
<dbReference type="InterPro" id="IPR010065">
    <property type="entry name" value="AA_ABC_transptr_permease_3TM"/>
</dbReference>
<keyword evidence="3 9" id="KW-0813">Transport</keyword>
<keyword evidence="7 9" id="KW-1133">Transmembrane helix</keyword>
<dbReference type="PANTHER" id="PTHR30614">
    <property type="entry name" value="MEMBRANE COMPONENT OF AMINO ACID ABC TRANSPORTER"/>
    <property type="match status" value="1"/>
</dbReference>
<dbReference type="SUPFAM" id="SSF161098">
    <property type="entry name" value="MetI-like"/>
    <property type="match status" value="1"/>
</dbReference>
<dbReference type="InterPro" id="IPR014341">
    <property type="entry name" value="Ectoine_EhuD"/>
</dbReference>